<gene>
    <name evidence="4" type="ORF">SteCoe_10889</name>
</gene>
<organism evidence="4 5">
    <name type="scientific">Stentor coeruleus</name>
    <dbReference type="NCBI Taxonomy" id="5963"/>
    <lineage>
        <taxon>Eukaryota</taxon>
        <taxon>Sar</taxon>
        <taxon>Alveolata</taxon>
        <taxon>Ciliophora</taxon>
        <taxon>Postciliodesmatophora</taxon>
        <taxon>Heterotrichea</taxon>
        <taxon>Heterotrichida</taxon>
        <taxon>Stentoridae</taxon>
        <taxon>Stentor</taxon>
    </lineage>
</organism>
<dbReference type="Proteomes" id="UP000187209">
    <property type="component" value="Unassembled WGS sequence"/>
</dbReference>
<keyword evidence="1" id="KW-0175">Coiled coil</keyword>
<evidence type="ECO:0000313" key="5">
    <source>
        <dbReference type="Proteomes" id="UP000187209"/>
    </source>
</evidence>
<evidence type="ECO:0000256" key="2">
    <source>
        <dbReference type="SAM" id="MobiDB-lite"/>
    </source>
</evidence>
<proteinExistence type="predicted"/>
<feature type="domain" description="DUF4485" evidence="3">
    <location>
        <begin position="7"/>
        <end position="84"/>
    </location>
</feature>
<reference evidence="4 5" key="1">
    <citation type="submission" date="2016-11" db="EMBL/GenBank/DDBJ databases">
        <title>The macronuclear genome of Stentor coeruleus: a giant cell with tiny introns.</title>
        <authorList>
            <person name="Slabodnick M."/>
            <person name="Ruby J.G."/>
            <person name="Reiff S.B."/>
            <person name="Swart E.C."/>
            <person name="Gosai S."/>
            <person name="Prabakaran S."/>
            <person name="Witkowska E."/>
            <person name="Larue G.E."/>
            <person name="Fisher S."/>
            <person name="Freeman R.M."/>
            <person name="Gunawardena J."/>
            <person name="Chu W."/>
            <person name="Stover N.A."/>
            <person name="Gregory B.D."/>
            <person name="Nowacki M."/>
            <person name="Derisi J."/>
            <person name="Roy S.W."/>
            <person name="Marshall W.F."/>
            <person name="Sood P."/>
        </authorList>
    </citation>
    <scope>NUCLEOTIDE SEQUENCE [LARGE SCALE GENOMIC DNA]</scope>
    <source>
        <strain evidence="4">WM001</strain>
    </source>
</reference>
<dbReference type="InterPro" id="IPR027831">
    <property type="entry name" value="DUF4485"/>
</dbReference>
<accession>A0A1R2CED2</accession>
<dbReference type="InterPro" id="IPR055310">
    <property type="entry name" value="CEP112"/>
</dbReference>
<dbReference type="PANTHER" id="PTHR18871:SF2">
    <property type="entry name" value="CENTROSOMAL PROTEIN OF 112 KDA"/>
    <property type="match status" value="1"/>
</dbReference>
<feature type="region of interest" description="Disordered" evidence="2">
    <location>
        <begin position="88"/>
        <end position="117"/>
    </location>
</feature>
<keyword evidence="5" id="KW-1185">Reference proteome</keyword>
<feature type="region of interest" description="Disordered" evidence="2">
    <location>
        <begin position="131"/>
        <end position="163"/>
    </location>
</feature>
<protein>
    <recommendedName>
        <fullName evidence="3">DUF4485 domain-containing protein</fullName>
    </recommendedName>
</protein>
<feature type="coiled-coil region" evidence="1">
    <location>
        <begin position="172"/>
        <end position="285"/>
    </location>
</feature>
<comment type="caution">
    <text evidence="4">The sequence shown here is derived from an EMBL/GenBank/DDBJ whole genome shotgun (WGS) entry which is preliminary data.</text>
</comment>
<dbReference type="OrthoDB" id="78101at2759"/>
<dbReference type="AlphaFoldDB" id="A0A1R2CED2"/>
<dbReference type="EMBL" id="MPUH01000178">
    <property type="protein sequence ID" value="OMJ87384.1"/>
    <property type="molecule type" value="Genomic_DNA"/>
</dbReference>
<evidence type="ECO:0000256" key="1">
    <source>
        <dbReference type="SAM" id="Coils"/>
    </source>
</evidence>
<dbReference type="Pfam" id="PF14846">
    <property type="entry name" value="DUF4485"/>
    <property type="match status" value="1"/>
</dbReference>
<sequence>MEKDKVEEEFIETMLEVEKHYGSMSKHEKVRIEQWSKKLCQITANPLWKKNRNKYAKFLLQLVKIGQLQEPFTKIPPEGPLPQFNGNIYIQPSRPRPRSSAEGHIQRNPSNTELQKPSDIKVLETKIIPKHPDSPLFEQKPPVPKSVEKRNLDTNSSFKSNNDRYDTHIVLNTKVNEDLIRLQTQLEIAQLNEKHLRDELGKRNKKIAEQAEEIEYLRKENENLKIKLAAKEQKREFFDECKNPKQRDLKLNIEKSRNLKEELNLDDISDNLRRLEQLQDDLNKNRFS</sequence>
<evidence type="ECO:0000259" key="3">
    <source>
        <dbReference type="Pfam" id="PF14846"/>
    </source>
</evidence>
<evidence type="ECO:0000313" key="4">
    <source>
        <dbReference type="EMBL" id="OMJ87384.1"/>
    </source>
</evidence>
<name>A0A1R2CED2_9CILI</name>
<dbReference type="PANTHER" id="PTHR18871">
    <property type="entry name" value="CENTROSOMAL PROTEIN OF 112 KDA"/>
    <property type="match status" value="1"/>
</dbReference>